<proteinExistence type="predicted"/>
<sequence>MINYTSEYQLEFNEFSSLYQLELSPQNRWIQLGAHLPWDTLVKIYS</sequence>
<dbReference type="EMBL" id="UOEN01000518">
    <property type="protein sequence ID" value="VAW19994.1"/>
    <property type="molecule type" value="Genomic_DNA"/>
</dbReference>
<reference evidence="1" key="1">
    <citation type="submission" date="2018-06" db="EMBL/GenBank/DDBJ databases">
        <authorList>
            <person name="Zhirakovskaya E."/>
        </authorList>
    </citation>
    <scope>NUCLEOTIDE SEQUENCE</scope>
</reference>
<feature type="non-terminal residue" evidence="1">
    <location>
        <position position="46"/>
    </location>
</feature>
<dbReference type="AlphaFoldDB" id="A0A3B0UI62"/>
<protein>
    <submittedName>
        <fullName evidence="1">Uncharacterized protein</fullName>
    </submittedName>
</protein>
<accession>A0A3B0UI62</accession>
<organism evidence="1">
    <name type="scientific">hydrothermal vent metagenome</name>
    <dbReference type="NCBI Taxonomy" id="652676"/>
    <lineage>
        <taxon>unclassified sequences</taxon>
        <taxon>metagenomes</taxon>
        <taxon>ecological metagenomes</taxon>
    </lineage>
</organism>
<evidence type="ECO:0000313" key="1">
    <source>
        <dbReference type="EMBL" id="VAW19994.1"/>
    </source>
</evidence>
<name>A0A3B0UI62_9ZZZZ</name>
<gene>
    <name evidence="1" type="ORF">MNBD_BACTEROID05-1197</name>
</gene>